<evidence type="ECO:0000256" key="1">
    <source>
        <dbReference type="SAM" id="Coils"/>
    </source>
</evidence>
<dbReference type="OrthoDB" id="2374186at2759"/>
<keyword evidence="3" id="KW-1185">Reference proteome</keyword>
<gene>
    <name evidence="2" type="ORF">AMORRO_LOCUS12054</name>
</gene>
<dbReference type="AlphaFoldDB" id="A0A9N9N461"/>
<dbReference type="Proteomes" id="UP000789342">
    <property type="component" value="Unassembled WGS sequence"/>
</dbReference>
<reference evidence="2" key="1">
    <citation type="submission" date="2021-06" db="EMBL/GenBank/DDBJ databases">
        <authorList>
            <person name="Kallberg Y."/>
            <person name="Tangrot J."/>
            <person name="Rosling A."/>
        </authorList>
    </citation>
    <scope>NUCLEOTIDE SEQUENCE</scope>
    <source>
        <strain evidence="2">CL551</strain>
    </source>
</reference>
<protein>
    <submittedName>
        <fullName evidence="2">15182_t:CDS:1</fullName>
    </submittedName>
</protein>
<keyword evidence="1" id="KW-0175">Coiled coil</keyword>
<feature type="non-terminal residue" evidence="2">
    <location>
        <position position="1"/>
    </location>
</feature>
<proteinExistence type="predicted"/>
<name>A0A9N9N461_9GLOM</name>
<sequence length="277" mass="32318">YDSEKFDPNLSRLTIPFNIKYGISGDLSFAQFPNLVSIDFYGCYNLNSINISENEKLRWLNFSVSLYKYINCKLIVNGRQLDRVLVPVDWNNAAKMKDQCIIPYDLVEDRTLEQLEAEVKKLKQNLAEKNQQIKDLQTETKKKPTLHQFQELNKIVLPGSELNYVGLKEEIKRLKLKDFAPYFRQQKDLYDQLTINSKNKAGDNLKPILELFLQTRKQIIEQSKRNDGDFAKGQLQGQLTTCQTLLQSKFTQEELQSLLNMQEEILKLEEQSNSLRV</sequence>
<comment type="caution">
    <text evidence="2">The sequence shown here is derived from an EMBL/GenBank/DDBJ whole genome shotgun (WGS) entry which is preliminary data.</text>
</comment>
<evidence type="ECO:0000313" key="2">
    <source>
        <dbReference type="EMBL" id="CAG8699719.1"/>
    </source>
</evidence>
<dbReference type="EMBL" id="CAJVPV010016794">
    <property type="protein sequence ID" value="CAG8699719.1"/>
    <property type="molecule type" value="Genomic_DNA"/>
</dbReference>
<accession>A0A9N9N461</accession>
<organism evidence="2 3">
    <name type="scientific">Acaulospora morrowiae</name>
    <dbReference type="NCBI Taxonomy" id="94023"/>
    <lineage>
        <taxon>Eukaryota</taxon>
        <taxon>Fungi</taxon>
        <taxon>Fungi incertae sedis</taxon>
        <taxon>Mucoromycota</taxon>
        <taxon>Glomeromycotina</taxon>
        <taxon>Glomeromycetes</taxon>
        <taxon>Diversisporales</taxon>
        <taxon>Acaulosporaceae</taxon>
        <taxon>Acaulospora</taxon>
    </lineage>
</organism>
<evidence type="ECO:0000313" key="3">
    <source>
        <dbReference type="Proteomes" id="UP000789342"/>
    </source>
</evidence>
<feature type="coiled-coil region" evidence="1">
    <location>
        <begin position="112"/>
        <end position="139"/>
    </location>
</feature>